<dbReference type="EMBL" id="MU275868">
    <property type="protein sequence ID" value="KAI0049867.1"/>
    <property type="molecule type" value="Genomic_DNA"/>
</dbReference>
<dbReference type="Proteomes" id="UP000814033">
    <property type="component" value="Unassembled WGS sequence"/>
</dbReference>
<protein>
    <submittedName>
        <fullName evidence="1">Uncharacterized protein</fullName>
    </submittedName>
</protein>
<evidence type="ECO:0000313" key="2">
    <source>
        <dbReference type="Proteomes" id="UP000814033"/>
    </source>
</evidence>
<evidence type="ECO:0000313" key="1">
    <source>
        <dbReference type="EMBL" id="KAI0049867.1"/>
    </source>
</evidence>
<name>A0ACB8S174_9AGAM</name>
<proteinExistence type="predicted"/>
<sequence>MSSNVSDSMREIIQRTRIAYDAREPTPPPYLDIDPLVLDVLQPAQTKRVPPLHKPPLQTGNNYVLIGDAELAEYLRAAAVRAWVGHAQQGRAPAPRQLCVHDAVQRLCSPDGCDAVRVCKIAGQSDRGLQAPPRARRHLEERHLSDNFARCDFARRRGRRAPAARRDGARRAACVPHGEDLHGPPEARRHVV</sequence>
<accession>A0ACB8S174</accession>
<comment type="caution">
    <text evidence="1">The sequence shown here is derived from an EMBL/GenBank/DDBJ whole genome shotgun (WGS) entry which is preliminary data.</text>
</comment>
<keyword evidence="2" id="KW-1185">Reference proteome</keyword>
<organism evidence="1 2">
    <name type="scientific">Auriscalpium vulgare</name>
    <dbReference type="NCBI Taxonomy" id="40419"/>
    <lineage>
        <taxon>Eukaryota</taxon>
        <taxon>Fungi</taxon>
        <taxon>Dikarya</taxon>
        <taxon>Basidiomycota</taxon>
        <taxon>Agaricomycotina</taxon>
        <taxon>Agaricomycetes</taxon>
        <taxon>Russulales</taxon>
        <taxon>Auriscalpiaceae</taxon>
        <taxon>Auriscalpium</taxon>
    </lineage>
</organism>
<reference evidence="1" key="1">
    <citation type="submission" date="2021-02" db="EMBL/GenBank/DDBJ databases">
        <authorList>
            <consortium name="DOE Joint Genome Institute"/>
            <person name="Ahrendt S."/>
            <person name="Looney B.P."/>
            <person name="Miyauchi S."/>
            <person name="Morin E."/>
            <person name="Drula E."/>
            <person name="Courty P.E."/>
            <person name="Chicoki N."/>
            <person name="Fauchery L."/>
            <person name="Kohler A."/>
            <person name="Kuo A."/>
            <person name="Labutti K."/>
            <person name="Pangilinan J."/>
            <person name="Lipzen A."/>
            <person name="Riley R."/>
            <person name="Andreopoulos W."/>
            <person name="He G."/>
            <person name="Johnson J."/>
            <person name="Barry K.W."/>
            <person name="Grigoriev I.V."/>
            <person name="Nagy L."/>
            <person name="Hibbett D."/>
            <person name="Henrissat B."/>
            <person name="Matheny P.B."/>
            <person name="Labbe J."/>
            <person name="Martin F."/>
        </authorList>
    </citation>
    <scope>NUCLEOTIDE SEQUENCE</scope>
    <source>
        <strain evidence="1">FP105234-sp</strain>
    </source>
</reference>
<reference evidence="1" key="2">
    <citation type="journal article" date="2022" name="New Phytol.">
        <title>Evolutionary transition to the ectomycorrhizal habit in the genomes of a hyperdiverse lineage of mushroom-forming fungi.</title>
        <authorList>
            <person name="Looney B."/>
            <person name="Miyauchi S."/>
            <person name="Morin E."/>
            <person name="Drula E."/>
            <person name="Courty P.E."/>
            <person name="Kohler A."/>
            <person name="Kuo A."/>
            <person name="LaButti K."/>
            <person name="Pangilinan J."/>
            <person name="Lipzen A."/>
            <person name="Riley R."/>
            <person name="Andreopoulos W."/>
            <person name="He G."/>
            <person name="Johnson J."/>
            <person name="Nolan M."/>
            <person name="Tritt A."/>
            <person name="Barry K.W."/>
            <person name="Grigoriev I.V."/>
            <person name="Nagy L.G."/>
            <person name="Hibbett D."/>
            <person name="Henrissat B."/>
            <person name="Matheny P.B."/>
            <person name="Labbe J."/>
            <person name="Martin F.M."/>
        </authorList>
    </citation>
    <scope>NUCLEOTIDE SEQUENCE</scope>
    <source>
        <strain evidence="1">FP105234-sp</strain>
    </source>
</reference>
<gene>
    <name evidence="1" type="ORF">FA95DRAFT_777858</name>
</gene>